<evidence type="ECO:0000313" key="1">
    <source>
        <dbReference type="EMBL" id="KAG7342004.1"/>
    </source>
</evidence>
<organism evidence="1 2">
    <name type="scientific">Nitzschia inconspicua</name>
    <dbReference type="NCBI Taxonomy" id="303405"/>
    <lineage>
        <taxon>Eukaryota</taxon>
        <taxon>Sar</taxon>
        <taxon>Stramenopiles</taxon>
        <taxon>Ochrophyta</taxon>
        <taxon>Bacillariophyta</taxon>
        <taxon>Bacillariophyceae</taxon>
        <taxon>Bacillariophycidae</taxon>
        <taxon>Bacillariales</taxon>
        <taxon>Bacillariaceae</taxon>
        <taxon>Nitzschia</taxon>
    </lineage>
</organism>
<reference evidence="1" key="2">
    <citation type="submission" date="2021-04" db="EMBL/GenBank/DDBJ databases">
        <authorList>
            <person name="Podell S."/>
        </authorList>
    </citation>
    <scope>NUCLEOTIDE SEQUENCE</scope>
    <source>
        <strain evidence="1">Hildebrandi</strain>
    </source>
</reference>
<protein>
    <submittedName>
        <fullName evidence="1">Uncharacterized protein</fullName>
    </submittedName>
</protein>
<reference evidence="1" key="1">
    <citation type="journal article" date="2021" name="Sci. Rep.">
        <title>Diploid genomic architecture of Nitzschia inconspicua, an elite biomass production diatom.</title>
        <authorList>
            <person name="Oliver A."/>
            <person name="Podell S."/>
            <person name="Pinowska A."/>
            <person name="Traller J.C."/>
            <person name="Smith S.R."/>
            <person name="McClure R."/>
            <person name="Beliaev A."/>
            <person name="Bohutskyi P."/>
            <person name="Hill E.A."/>
            <person name="Rabines A."/>
            <person name="Zheng H."/>
            <person name="Allen L.Z."/>
            <person name="Kuo A."/>
            <person name="Grigoriev I.V."/>
            <person name="Allen A.E."/>
            <person name="Hazlebeck D."/>
            <person name="Allen E.E."/>
        </authorList>
    </citation>
    <scope>NUCLEOTIDE SEQUENCE</scope>
    <source>
        <strain evidence="1">Hildebrandi</strain>
    </source>
</reference>
<sequence length="215" mass="23929">MPGINKNVQWRSTVGSASKISAHVECSTHKSIAGAAVSSKSIIPTMNHKSMLVWEAKTDPTASKRVSFAPFCRVRRTISRSAYTEEEKATVWYSQQELNQIRTKAAKLVELLEKSNGYLGHKRYCTRGLEGHTRVGYMNKMMNRGIASMVVLDEQDRQLNELGFINHGIIAMAYQQISSSCQLRASKVGECDSKAAAALYSHADFDILETLRALK</sequence>
<dbReference type="Proteomes" id="UP000693970">
    <property type="component" value="Unassembled WGS sequence"/>
</dbReference>
<evidence type="ECO:0000313" key="2">
    <source>
        <dbReference type="Proteomes" id="UP000693970"/>
    </source>
</evidence>
<dbReference type="EMBL" id="JAGRRH010000025">
    <property type="protein sequence ID" value="KAG7342004.1"/>
    <property type="molecule type" value="Genomic_DNA"/>
</dbReference>
<accession>A0A9K3KE27</accession>
<comment type="caution">
    <text evidence="1">The sequence shown here is derived from an EMBL/GenBank/DDBJ whole genome shotgun (WGS) entry which is preliminary data.</text>
</comment>
<dbReference type="AlphaFoldDB" id="A0A9K3KE27"/>
<gene>
    <name evidence="1" type="ORF">IV203_007096</name>
</gene>
<name>A0A9K3KE27_9STRA</name>
<keyword evidence="2" id="KW-1185">Reference proteome</keyword>
<proteinExistence type="predicted"/>